<accession>D7FZJ0</accession>
<name>D7FZJ0_ECTSI</name>
<dbReference type="InParanoid" id="D7FZJ0"/>
<evidence type="ECO:0000256" key="2">
    <source>
        <dbReference type="SAM" id="Phobius"/>
    </source>
</evidence>
<keyword evidence="2" id="KW-1133">Transmembrane helix</keyword>
<keyword evidence="2" id="KW-0812">Transmembrane</keyword>
<evidence type="ECO:0000256" key="1">
    <source>
        <dbReference type="SAM" id="MobiDB-lite"/>
    </source>
</evidence>
<organism evidence="3 4">
    <name type="scientific">Ectocarpus siliculosus</name>
    <name type="common">Brown alga</name>
    <name type="synonym">Conferva siliculosa</name>
    <dbReference type="NCBI Taxonomy" id="2880"/>
    <lineage>
        <taxon>Eukaryota</taxon>
        <taxon>Sar</taxon>
        <taxon>Stramenopiles</taxon>
        <taxon>Ochrophyta</taxon>
        <taxon>PX clade</taxon>
        <taxon>Phaeophyceae</taxon>
        <taxon>Ectocarpales</taxon>
        <taxon>Ectocarpaceae</taxon>
        <taxon>Ectocarpus</taxon>
    </lineage>
</organism>
<feature type="region of interest" description="Disordered" evidence="1">
    <location>
        <begin position="28"/>
        <end position="50"/>
    </location>
</feature>
<feature type="transmembrane region" description="Helical" evidence="2">
    <location>
        <begin position="137"/>
        <end position="156"/>
    </location>
</feature>
<dbReference type="Proteomes" id="UP000002630">
    <property type="component" value="Unassembled WGS sequence"/>
</dbReference>
<reference evidence="3 4" key="1">
    <citation type="journal article" date="2010" name="Nature">
        <title>The Ectocarpus genome and the independent evolution of multicellularity in brown algae.</title>
        <authorList>
            <person name="Cock J.M."/>
            <person name="Sterck L."/>
            <person name="Rouze P."/>
            <person name="Scornet D."/>
            <person name="Allen A.E."/>
            <person name="Amoutzias G."/>
            <person name="Anthouard V."/>
            <person name="Artiguenave F."/>
            <person name="Aury J.M."/>
            <person name="Badger J.H."/>
            <person name="Beszteri B."/>
            <person name="Billiau K."/>
            <person name="Bonnet E."/>
            <person name="Bothwell J.H."/>
            <person name="Bowler C."/>
            <person name="Boyen C."/>
            <person name="Brownlee C."/>
            <person name="Carrano C.J."/>
            <person name="Charrier B."/>
            <person name="Cho G.Y."/>
            <person name="Coelho S.M."/>
            <person name="Collen J."/>
            <person name="Corre E."/>
            <person name="Da Silva C."/>
            <person name="Delage L."/>
            <person name="Delaroque N."/>
            <person name="Dittami S.M."/>
            <person name="Doulbeau S."/>
            <person name="Elias M."/>
            <person name="Farnham G."/>
            <person name="Gachon C.M."/>
            <person name="Gschloessl B."/>
            <person name="Heesch S."/>
            <person name="Jabbari K."/>
            <person name="Jubin C."/>
            <person name="Kawai H."/>
            <person name="Kimura K."/>
            <person name="Kloareg B."/>
            <person name="Kupper F.C."/>
            <person name="Lang D."/>
            <person name="Le Bail A."/>
            <person name="Leblanc C."/>
            <person name="Lerouge P."/>
            <person name="Lohr M."/>
            <person name="Lopez P.J."/>
            <person name="Martens C."/>
            <person name="Maumus F."/>
            <person name="Michel G."/>
            <person name="Miranda-Saavedra D."/>
            <person name="Morales J."/>
            <person name="Moreau H."/>
            <person name="Motomura T."/>
            <person name="Nagasato C."/>
            <person name="Napoli C.A."/>
            <person name="Nelson D.R."/>
            <person name="Nyvall-Collen P."/>
            <person name="Peters A.F."/>
            <person name="Pommier C."/>
            <person name="Potin P."/>
            <person name="Poulain J."/>
            <person name="Quesneville H."/>
            <person name="Read B."/>
            <person name="Rensing S.A."/>
            <person name="Ritter A."/>
            <person name="Rousvoal S."/>
            <person name="Samanta M."/>
            <person name="Samson G."/>
            <person name="Schroeder D.C."/>
            <person name="Segurens B."/>
            <person name="Strittmatter M."/>
            <person name="Tonon T."/>
            <person name="Tregear J.W."/>
            <person name="Valentin K."/>
            <person name="von Dassow P."/>
            <person name="Yamagishi T."/>
            <person name="Van de Peer Y."/>
            <person name="Wincker P."/>
        </authorList>
    </citation>
    <scope>NUCLEOTIDE SEQUENCE [LARGE SCALE GENOMIC DNA]</scope>
    <source>
        <strain evidence="4">Ec32 / CCAP1310/4</strain>
    </source>
</reference>
<keyword evidence="2" id="KW-0472">Membrane</keyword>
<dbReference type="AlphaFoldDB" id="D7FZJ0"/>
<evidence type="ECO:0000313" key="4">
    <source>
        <dbReference type="Proteomes" id="UP000002630"/>
    </source>
</evidence>
<dbReference type="EMBL" id="FN649760">
    <property type="protein sequence ID" value="CBJ32797.1"/>
    <property type="molecule type" value="Genomic_DNA"/>
</dbReference>
<evidence type="ECO:0000313" key="3">
    <source>
        <dbReference type="EMBL" id="CBJ32797.1"/>
    </source>
</evidence>
<feature type="transmembrane region" description="Helical" evidence="2">
    <location>
        <begin position="98"/>
        <end position="116"/>
    </location>
</feature>
<protein>
    <submittedName>
        <fullName evidence="3">Uncharacterized protein</fullName>
    </submittedName>
</protein>
<keyword evidence="4" id="KW-1185">Reference proteome</keyword>
<gene>
    <name evidence="3" type="ORF">Esi_0375_0013</name>
</gene>
<sequence>MGDHTMKSLDHPSQAALVARHLQLSSSAAMPDNAGKSSIRGGRRTPSKPLAMDRLGASSYSAAVESAGHALSGLAAFSLLPLFHFQLFFFLLESMGGNGFVLCLAWVVVPSVATRVPRLQVLAARHLREMQAIAGGLLAGSLAAGAAGFLTVRLALSAAGLSVAWGFCHAPHWGRGRGAEVMDG</sequence>
<proteinExistence type="predicted"/>